<dbReference type="Proteomes" id="UP000065807">
    <property type="component" value="Chromosome"/>
</dbReference>
<dbReference type="GO" id="GO:0005886">
    <property type="term" value="C:plasma membrane"/>
    <property type="evidence" value="ECO:0007669"/>
    <property type="project" value="UniProtKB-SubCell"/>
</dbReference>
<dbReference type="SUPFAM" id="SSF103473">
    <property type="entry name" value="MFS general substrate transporter"/>
    <property type="match status" value="1"/>
</dbReference>
<feature type="transmembrane region" description="Helical" evidence="6">
    <location>
        <begin position="151"/>
        <end position="173"/>
    </location>
</feature>
<dbReference type="PANTHER" id="PTHR23513">
    <property type="entry name" value="INTEGRAL MEMBRANE EFFLUX PROTEIN-RELATED"/>
    <property type="match status" value="1"/>
</dbReference>
<dbReference type="OrthoDB" id="9775268at2"/>
<evidence type="ECO:0000313" key="7">
    <source>
        <dbReference type="EMBL" id="BAS27804.1"/>
    </source>
</evidence>
<comment type="subcellular location">
    <subcellularLocation>
        <location evidence="1">Cell membrane</location>
        <topology evidence="1">Multi-pass membrane protein</topology>
    </subcellularLocation>
</comment>
<dbReference type="Pfam" id="PF07690">
    <property type="entry name" value="MFS_1"/>
    <property type="match status" value="1"/>
</dbReference>
<dbReference type="RefSeq" id="WP_068137171.1">
    <property type="nucleotide sequence ID" value="NZ_AP014924.1"/>
</dbReference>
<feature type="transmembrane region" description="Helical" evidence="6">
    <location>
        <begin position="297"/>
        <end position="313"/>
    </location>
</feature>
<dbReference type="InterPro" id="IPR011701">
    <property type="entry name" value="MFS"/>
</dbReference>
<dbReference type="AlphaFoldDB" id="A0A0K2SLV3"/>
<dbReference type="PRINTS" id="PR01988">
    <property type="entry name" value="EXPORTERBACE"/>
</dbReference>
<feature type="transmembrane region" description="Helical" evidence="6">
    <location>
        <begin position="24"/>
        <end position="47"/>
    </location>
</feature>
<name>A0A0K2SLV3_LIMPI</name>
<dbReference type="EMBL" id="AP014924">
    <property type="protein sequence ID" value="BAS27804.1"/>
    <property type="molecule type" value="Genomic_DNA"/>
</dbReference>
<keyword evidence="8" id="KW-1185">Reference proteome</keyword>
<evidence type="ECO:0000256" key="2">
    <source>
        <dbReference type="ARBA" id="ARBA00022475"/>
    </source>
</evidence>
<dbReference type="InterPro" id="IPR022324">
    <property type="entry name" value="Bacilysin_exporter_BacE_put"/>
</dbReference>
<reference evidence="8" key="2">
    <citation type="journal article" date="2016" name="Int. J. Syst. Evol. Microbiol.">
        <title>Complete genome sequence and cell structure of Limnochorda pilosa, a Gram-negative spore-former within the phylum Firmicutes.</title>
        <authorList>
            <person name="Watanabe M."/>
            <person name="Kojima H."/>
            <person name="Fukui M."/>
        </authorList>
    </citation>
    <scope>NUCLEOTIDE SEQUENCE [LARGE SCALE GENOMIC DNA]</scope>
    <source>
        <strain evidence="8">HC45</strain>
    </source>
</reference>
<sequence length="424" mass="44231">MPAPQAGSLSGLGVLRAKRDFARIWAGQVVSRFGDALDVIAFMWIILELTGSTLMMGTLVVVNTLPSIFLGPFAGVLVDRWSRRRVMIACDVGRGLVTLSVAALWALGSLPVWMLFVVTFVNSIFEVFELPARGAVVPLMVGRENLVAANAIYGFASSLAQLFGLGAAGVVVASLGVTAAVVTDAVTFFLSALSVVVSAVPELERERLPLKIRPFLRELGEGLAFVRSEKVVLFAIVLAGVVNFALGPLNALMPVFARGALGLGPEALSLIFMGFTAGALVGAALVGQIFKGTAEVILLRWGMVGVGLAYGLLGLVPSAWAAVAVAAGMGLAIPFAQAGFSSLVQRRTPEDRMGRVSSLMGTLVLAAMPLSAGVAGAVAERVSIPIVFASLGVLVMATSAALLWTWPFRELRREAAEKASAPPS</sequence>
<dbReference type="InterPro" id="IPR036259">
    <property type="entry name" value="MFS_trans_sf"/>
</dbReference>
<evidence type="ECO:0008006" key="9">
    <source>
        <dbReference type="Google" id="ProtNLM"/>
    </source>
</evidence>
<evidence type="ECO:0000313" key="8">
    <source>
        <dbReference type="Proteomes" id="UP000065807"/>
    </source>
</evidence>
<keyword evidence="3 6" id="KW-0812">Transmembrane</keyword>
<feature type="transmembrane region" description="Helical" evidence="6">
    <location>
        <begin position="53"/>
        <end position="74"/>
    </location>
</feature>
<keyword evidence="5 6" id="KW-0472">Membrane</keyword>
<dbReference type="CDD" id="cd06173">
    <property type="entry name" value="MFS_MefA_like"/>
    <property type="match status" value="1"/>
</dbReference>
<proteinExistence type="predicted"/>
<dbReference type="GO" id="GO:0022857">
    <property type="term" value="F:transmembrane transporter activity"/>
    <property type="evidence" value="ECO:0007669"/>
    <property type="project" value="InterPro"/>
</dbReference>
<keyword evidence="4 6" id="KW-1133">Transmembrane helix</keyword>
<dbReference type="KEGG" id="lpil:LIP_1963"/>
<organism evidence="7 8">
    <name type="scientific">Limnochorda pilosa</name>
    <dbReference type="NCBI Taxonomy" id="1555112"/>
    <lineage>
        <taxon>Bacteria</taxon>
        <taxon>Bacillati</taxon>
        <taxon>Bacillota</taxon>
        <taxon>Limnochordia</taxon>
        <taxon>Limnochordales</taxon>
        <taxon>Limnochordaceae</taxon>
        <taxon>Limnochorda</taxon>
    </lineage>
</organism>
<dbReference type="Gene3D" id="1.20.1250.20">
    <property type="entry name" value="MFS general substrate transporter like domains"/>
    <property type="match status" value="1"/>
</dbReference>
<evidence type="ECO:0000256" key="5">
    <source>
        <dbReference type="ARBA" id="ARBA00023136"/>
    </source>
</evidence>
<feature type="transmembrane region" description="Helical" evidence="6">
    <location>
        <begin position="231"/>
        <end position="256"/>
    </location>
</feature>
<gene>
    <name evidence="7" type="ORF">LIP_1963</name>
</gene>
<feature type="transmembrane region" description="Helical" evidence="6">
    <location>
        <begin position="319"/>
        <end position="344"/>
    </location>
</feature>
<reference evidence="8" key="1">
    <citation type="submission" date="2015-07" db="EMBL/GenBank/DDBJ databases">
        <title>Complete genome sequence and phylogenetic analysis of Limnochorda pilosa.</title>
        <authorList>
            <person name="Watanabe M."/>
            <person name="Kojima H."/>
            <person name="Fukui M."/>
        </authorList>
    </citation>
    <scope>NUCLEOTIDE SEQUENCE [LARGE SCALE GENOMIC DNA]</scope>
    <source>
        <strain evidence="8">HC45</strain>
    </source>
</reference>
<protein>
    <recommendedName>
        <fullName evidence="9">MFS transporter</fullName>
    </recommendedName>
</protein>
<accession>A0A0K2SLV3</accession>
<evidence type="ECO:0000256" key="3">
    <source>
        <dbReference type="ARBA" id="ARBA00022692"/>
    </source>
</evidence>
<feature type="transmembrane region" description="Helical" evidence="6">
    <location>
        <begin position="268"/>
        <end position="290"/>
    </location>
</feature>
<dbReference type="PANTHER" id="PTHR23513:SF6">
    <property type="entry name" value="MAJOR FACILITATOR SUPERFAMILY ASSOCIATED DOMAIN-CONTAINING PROTEIN"/>
    <property type="match status" value="1"/>
</dbReference>
<evidence type="ECO:0000256" key="4">
    <source>
        <dbReference type="ARBA" id="ARBA00022989"/>
    </source>
</evidence>
<feature type="transmembrane region" description="Helical" evidence="6">
    <location>
        <begin position="356"/>
        <end position="378"/>
    </location>
</feature>
<evidence type="ECO:0000256" key="6">
    <source>
        <dbReference type="SAM" id="Phobius"/>
    </source>
</evidence>
<dbReference type="STRING" id="1555112.LIP_1963"/>
<feature type="transmembrane region" description="Helical" evidence="6">
    <location>
        <begin position="384"/>
        <end position="404"/>
    </location>
</feature>
<keyword evidence="2" id="KW-1003">Cell membrane</keyword>
<evidence type="ECO:0000256" key="1">
    <source>
        <dbReference type="ARBA" id="ARBA00004651"/>
    </source>
</evidence>